<evidence type="ECO:0008006" key="3">
    <source>
        <dbReference type="Google" id="ProtNLM"/>
    </source>
</evidence>
<proteinExistence type="predicted"/>
<evidence type="ECO:0000313" key="1">
    <source>
        <dbReference type="EMBL" id="MBL4938626.1"/>
    </source>
</evidence>
<accession>A0ABS1TGW5</accession>
<evidence type="ECO:0000313" key="2">
    <source>
        <dbReference type="Proteomes" id="UP000632377"/>
    </source>
</evidence>
<dbReference type="EMBL" id="JAESWC010000025">
    <property type="protein sequence ID" value="MBL4938626.1"/>
    <property type="molecule type" value="Genomic_DNA"/>
</dbReference>
<comment type="caution">
    <text evidence="1">The sequence shown here is derived from an EMBL/GenBank/DDBJ whole genome shotgun (WGS) entry which is preliminary data.</text>
</comment>
<protein>
    <recommendedName>
        <fullName evidence="3">Alpha-L-rhamnosidase six-hairpin glycosidase domain-containing protein</fullName>
    </recommendedName>
</protein>
<gene>
    <name evidence="1" type="ORF">JK636_23250</name>
</gene>
<dbReference type="InterPro" id="IPR008928">
    <property type="entry name" value="6-hairpin_glycosidase_sf"/>
</dbReference>
<sequence>MELNRVSIKSSNAKLVEGFNWAKEKALKYVNTNDPVGLWYEASLPGRDAFCMRDVSHQSTGAQILGLSSFNKNMLKKFAKNISKSRDWCSYWEINKYNLPAPEDYKTDDDFWYNLPANFDVLDCCYRQYLWTGDLDYINDPGFLNFYERTVKDYVKCWDINNDGFLEYKGDCIYRGIPSYLEGQVGVDKIISACDMLSAQYRGYLSYSKIQRLRGNNLEAKEHEEKAENVKRMFNTKWWNENKNNYNTFILENGEFYGVSENDAEKSGHLVTTLPLYFDIVEGKQRVDNSIKVLLSCKNINVETESHYPEVLYKYGFDKEAYDFIMDLVSPLKKRREYPEVSYSVVGSIITGMVGIKPDATKKLIESTPRLTEDVEWIEIDNIPIFNNEISIKCVGNKEAVFINKGKDTVLWKAVFSTNSNEFMIDGTKVKAQKEEKSDGSKCSYVVIPVHENEQHHVKII</sequence>
<dbReference type="RefSeq" id="WP_202751388.1">
    <property type="nucleotide sequence ID" value="NZ_JAESWC010000025.1"/>
</dbReference>
<dbReference type="Gene3D" id="1.50.10.10">
    <property type="match status" value="1"/>
</dbReference>
<organism evidence="1 2">
    <name type="scientific">Clostridium rhizosphaerae</name>
    <dbReference type="NCBI Taxonomy" id="2803861"/>
    <lineage>
        <taxon>Bacteria</taxon>
        <taxon>Bacillati</taxon>
        <taxon>Bacillota</taxon>
        <taxon>Clostridia</taxon>
        <taxon>Eubacteriales</taxon>
        <taxon>Clostridiaceae</taxon>
        <taxon>Clostridium</taxon>
    </lineage>
</organism>
<dbReference type="Proteomes" id="UP000632377">
    <property type="component" value="Unassembled WGS sequence"/>
</dbReference>
<keyword evidence="2" id="KW-1185">Reference proteome</keyword>
<reference evidence="1 2" key="1">
    <citation type="submission" date="2021-01" db="EMBL/GenBank/DDBJ databases">
        <title>Genome public.</title>
        <authorList>
            <person name="Liu C."/>
            <person name="Sun Q."/>
        </authorList>
    </citation>
    <scope>NUCLEOTIDE SEQUENCE [LARGE SCALE GENOMIC DNA]</scope>
    <source>
        <strain evidence="1 2">YIM B02515</strain>
    </source>
</reference>
<dbReference type="InterPro" id="IPR012341">
    <property type="entry name" value="6hp_glycosidase-like_sf"/>
</dbReference>
<dbReference type="SUPFAM" id="SSF48208">
    <property type="entry name" value="Six-hairpin glycosidases"/>
    <property type="match status" value="1"/>
</dbReference>
<name>A0ABS1TGW5_9CLOT</name>